<evidence type="ECO:0000259" key="17">
    <source>
        <dbReference type="Pfam" id="PF02728"/>
    </source>
</evidence>
<dbReference type="PROSITE" id="PS01165">
    <property type="entry name" value="COPPER_AMINE_OXID_2"/>
    <property type="match status" value="1"/>
</dbReference>
<dbReference type="InterPro" id="IPR054157">
    <property type="entry name" value="AGAO-like_N2"/>
</dbReference>
<evidence type="ECO:0000256" key="9">
    <source>
        <dbReference type="ARBA" id="ARBA00023008"/>
    </source>
</evidence>
<dbReference type="FunFam" id="2.70.98.20:FF:000001">
    <property type="entry name" value="Amine oxidase"/>
    <property type="match status" value="1"/>
</dbReference>
<evidence type="ECO:0000256" key="6">
    <source>
        <dbReference type="ARBA" id="ARBA00022723"/>
    </source>
</evidence>
<keyword evidence="7 13" id="KW-0801">TPQ</keyword>
<dbReference type="PROSITE" id="PS01164">
    <property type="entry name" value="COPPER_AMINE_OXID_1"/>
    <property type="match status" value="1"/>
</dbReference>
<evidence type="ECO:0000256" key="15">
    <source>
        <dbReference type="RuleBase" id="RU000672"/>
    </source>
</evidence>
<dbReference type="SUPFAM" id="SSF49998">
    <property type="entry name" value="Amine oxidase catalytic domain"/>
    <property type="match status" value="1"/>
</dbReference>
<keyword evidence="9 15" id="KW-0186">Copper</keyword>
<evidence type="ECO:0000256" key="2">
    <source>
        <dbReference type="ARBA" id="ARBA00001936"/>
    </source>
</evidence>
<dbReference type="Proteomes" id="UP000676885">
    <property type="component" value="Chromosome"/>
</dbReference>
<evidence type="ECO:0000256" key="4">
    <source>
        <dbReference type="ARBA" id="ARBA00007983"/>
    </source>
</evidence>
<evidence type="ECO:0000256" key="8">
    <source>
        <dbReference type="ARBA" id="ARBA00023002"/>
    </source>
</evidence>
<comment type="similarity">
    <text evidence="4 15">Belongs to the copper/topaquinone oxidase family.</text>
</comment>
<evidence type="ECO:0000256" key="7">
    <source>
        <dbReference type="ARBA" id="ARBA00022772"/>
    </source>
</evidence>
<keyword evidence="11" id="KW-0464">Manganese</keyword>
<organism evidence="19 20">
    <name type="scientific">Arthrobacter jiangjiafuii</name>
    <dbReference type="NCBI Taxonomy" id="2817475"/>
    <lineage>
        <taxon>Bacteria</taxon>
        <taxon>Bacillati</taxon>
        <taxon>Actinomycetota</taxon>
        <taxon>Actinomycetes</taxon>
        <taxon>Micrococcales</taxon>
        <taxon>Micrococcaceae</taxon>
        <taxon>Arthrobacter</taxon>
    </lineage>
</organism>
<feature type="domain" description="AGAO-like N2" evidence="18">
    <location>
        <begin position="46"/>
        <end position="116"/>
    </location>
</feature>
<evidence type="ECO:0000256" key="12">
    <source>
        <dbReference type="ARBA" id="ARBA00048032"/>
    </source>
</evidence>
<keyword evidence="8 15" id="KW-0560">Oxidoreductase</keyword>
<reference evidence="19 20" key="1">
    <citation type="submission" date="2021-05" db="EMBL/GenBank/DDBJ databases">
        <title>Novel species in genus Arthrobacter.</title>
        <authorList>
            <person name="Zhang G."/>
        </authorList>
    </citation>
    <scope>NUCLEOTIDE SEQUENCE [LARGE SCALE GENOMIC DNA]</scope>
    <source>
        <strain evidence="20">zg-ZUI227</strain>
    </source>
</reference>
<evidence type="ECO:0000256" key="3">
    <source>
        <dbReference type="ARBA" id="ARBA00001947"/>
    </source>
</evidence>
<feature type="modified residue" description="2',4',5'-topaquinone" evidence="14">
    <location>
        <position position="411"/>
    </location>
</feature>
<comment type="cofactor">
    <cofactor evidence="1">
        <name>Cu cation</name>
        <dbReference type="ChEBI" id="CHEBI:23378"/>
    </cofactor>
</comment>
<dbReference type="EMBL" id="CP076022">
    <property type="protein sequence ID" value="QWC11503.1"/>
    <property type="molecule type" value="Genomic_DNA"/>
</dbReference>
<dbReference type="Pfam" id="PF21994">
    <property type="entry name" value="AGAO-like_N2"/>
    <property type="match status" value="1"/>
</dbReference>
<dbReference type="InterPro" id="IPR036460">
    <property type="entry name" value="Cu_amine_oxidase_C_sf"/>
</dbReference>
<keyword evidence="20" id="KW-1185">Reference proteome</keyword>
<dbReference type="GO" id="GO:0009308">
    <property type="term" value="P:amine metabolic process"/>
    <property type="evidence" value="ECO:0007669"/>
    <property type="project" value="UniProtKB-UniRule"/>
</dbReference>
<dbReference type="PANTHER" id="PTHR10638">
    <property type="entry name" value="COPPER AMINE OXIDASE"/>
    <property type="match status" value="1"/>
</dbReference>
<dbReference type="EC" id="1.4.3.-" evidence="15"/>
<dbReference type="GO" id="GO:0005507">
    <property type="term" value="F:copper ion binding"/>
    <property type="evidence" value="ECO:0007669"/>
    <property type="project" value="InterPro"/>
</dbReference>
<name>A0A975M7P2_9MICC</name>
<protein>
    <recommendedName>
        <fullName evidence="15">Amine oxidase</fullName>
        <ecNumber evidence="15">1.4.3.-</ecNumber>
    </recommendedName>
</protein>
<evidence type="ECO:0000256" key="10">
    <source>
        <dbReference type="ARBA" id="ARBA00023157"/>
    </source>
</evidence>
<evidence type="ECO:0000259" key="16">
    <source>
        <dbReference type="Pfam" id="PF01179"/>
    </source>
</evidence>
<dbReference type="Gene3D" id="3.10.450.40">
    <property type="match status" value="2"/>
</dbReference>
<evidence type="ECO:0000256" key="1">
    <source>
        <dbReference type="ARBA" id="ARBA00001935"/>
    </source>
</evidence>
<dbReference type="GO" id="GO:0048038">
    <property type="term" value="F:quinone binding"/>
    <property type="evidence" value="ECO:0007669"/>
    <property type="project" value="InterPro"/>
</dbReference>
<feature type="domain" description="Copper amine oxidase N3-terminal" evidence="17">
    <location>
        <begin position="128"/>
        <end position="215"/>
    </location>
</feature>
<dbReference type="InterPro" id="IPR016182">
    <property type="entry name" value="Cu_amine_oxidase_N-reg"/>
</dbReference>
<feature type="active site" description="Schiff-base intermediate with substrate; via topaquinone" evidence="13">
    <location>
        <position position="411"/>
    </location>
</feature>
<accession>A0A975M7P2</accession>
<dbReference type="SUPFAM" id="SSF54416">
    <property type="entry name" value="Amine oxidase N-terminal region"/>
    <property type="match status" value="2"/>
</dbReference>
<gene>
    <name evidence="19" type="ORF">KKR91_08185</name>
</gene>
<dbReference type="Pfam" id="PF01179">
    <property type="entry name" value="Cu_amine_oxid"/>
    <property type="match status" value="1"/>
</dbReference>
<dbReference type="NCBIfam" id="NF008559">
    <property type="entry name" value="PRK11504.1"/>
    <property type="match status" value="1"/>
</dbReference>
<evidence type="ECO:0000313" key="19">
    <source>
        <dbReference type="EMBL" id="QWC11503.1"/>
    </source>
</evidence>
<comment type="cofactor">
    <cofactor evidence="2">
        <name>Mn(2+)</name>
        <dbReference type="ChEBI" id="CHEBI:29035"/>
    </cofactor>
</comment>
<dbReference type="KEGG" id="ajg:KKR91_08185"/>
<dbReference type="InterPro" id="IPR049948">
    <property type="entry name" value="Cu_Am_ox_TPQ-bd"/>
</dbReference>
<comment type="PTM">
    <text evidence="14 15">Topaquinone (TPQ) is generated by copper-dependent autoxidation of a specific tyrosyl residue.</text>
</comment>
<comment type="subunit">
    <text evidence="5">Homodimer.</text>
</comment>
<dbReference type="RefSeq" id="WP_210228535.1">
    <property type="nucleotide sequence ID" value="NZ_CP076022.1"/>
</dbReference>
<dbReference type="InterPro" id="IPR015802">
    <property type="entry name" value="Cu_amine_oxidase_N3"/>
</dbReference>
<evidence type="ECO:0000256" key="14">
    <source>
        <dbReference type="PIRSR" id="PIRSR600269-51"/>
    </source>
</evidence>
<evidence type="ECO:0000313" key="20">
    <source>
        <dbReference type="Proteomes" id="UP000676885"/>
    </source>
</evidence>
<dbReference type="InterPro" id="IPR049947">
    <property type="entry name" value="Cu_Am_Ox_Cu-bd"/>
</dbReference>
<feature type="domain" description="Copper amine oxidase catalytic" evidence="16">
    <location>
        <begin position="250"/>
        <end position="652"/>
    </location>
</feature>
<evidence type="ECO:0000256" key="13">
    <source>
        <dbReference type="PIRSR" id="PIRSR600269-50"/>
    </source>
</evidence>
<proteinExistence type="inferred from homology"/>
<keyword evidence="6 15" id="KW-0479">Metal-binding</keyword>
<dbReference type="PANTHER" id="PTHR10638:SF86">
    <property type="entry name" value="COPPER AMINE OXIDASE 1-RELATED"/>
    <property type="match status" value="1"/>
</dbReference>
<evidence type="ECO:0000256" key="11">
    <source>
        <dbReference type="ARBA" id="ARBA00023211"/>
    </source>
</evidence>
<evidence type="ECO:0000256" key="5">
    <source>
        <dbReference type="ARBA" id="ARBA00011738"/>
    </source>
</evidence>
<comment type="cofactor">
    <cofactor evidence="3">
        <name>Zn(2+)</name>
        <dbReference type="ChEBI" id="CHEBI:29105"/>
    </cofactor>
</comment>
<dbReference type="InterPro" id="IPR015798">
    <property type="entry name" value="Cu_amine_oxidase_C"/>
</dbReference>
<comment type="catalytic activity">
    <reaction evidence="12">
        <text>a primary methyl amine + O2 + H2O = an aldehyde + H2O2 + NH4(+)</text>
        <dbReference type="Rhea" id="RHEA:16153"/>
        <dbReference type="ChEBI" id="CHEBI:15377"/>
        <dbReference type="ChEBI" id="CHEBI:15379"/>
        <dbReference type="ChEBI" id="CHEBI:16240"/>
        <dbReference type="ChEBI" id="CHEBI:17478"/>
        <dbReference type="ChEBI" id="CHEBI:28938"/>
        <dbReference type="ChEBI" id="CHEBI:228804"/>
        <dbReference type="EC" id="1.4.3.21"/>
    </reaction>
</comment>
<dbReference type="InterPro" id="IPR000269">
    <property type="entry name" value="Cu_amine_oxidase"/>
</dbReference>
<dbReference type="GO" id="GO:0008131">
    <property type="term" value="F:primary methylamine oxidase activity"/>
    <property type="evidence" value="ECO:0007669"/>
    <property type="project" value="UniProtKB-EC"/>
</dbReference>
<feature type="active site" description="Proton acceptor" evidence="13">
    <location>
        <position position="327"/>
    </location>
</feature>
<dbReference type="AlphaFoldDB" id="A0A975M7P2"/>
<dbReference type="Pfam" id="PF02728">
    <property type="entry name" value="Cu_amine_oxidN3"/>
    <property type="match status" value="1"/>
</dbReference>
<keyword evidence="10" id="KW-1015">Disulfide bond</keyword>
<dbReference type="Gene3D" id="2.70.98.20">
    <property type="entry name" value="Copper amine oxidase, catalytic domain"/>
    <property type="match status" value="1"/>
</dbReference>
<comment type="cofactor">
    <cofactor evidence="15">
        <name>Cu cation</name>
        <dbReference type="ChEBI" id="CHEBI:23378"/>
    </cofactor>
    <text evidence="15">Contains 1 topaquinone per subunit.</text>
</comment>
<evidence type="ECO:0000259" key="18">
    <source>
        <dbReference type="Pfam" id="PF21994"/>
    </source>
</evidence>
<sequence>MSACHPTPASGAAETTATAATAATVPATAQASFQGPASAYALASPEEITVVRAVLEAAGLFPETARIAYLGLVDPPRAKAAESTPDRRFRVFLLDTAGGKPHDVVVSATERAVVSDVMLDTSVTGELPVLEEEFEVVEQILSTDPHWLAALEKRGLDVAQVRVAPLSAGVFEYPEEKGRRILRGLAFLQTHAEDSAWAHPIDGLVGYVDVTAGTVDQVLDFGAVPVPAEHGNYTDPSLTGPLRTTQKPISITQPEGPSFTVTDTNHVEWEKWHLDVGFDVREGLVLYNIGFEDGGSVRRILNRASIAEMVVPYGDPAPTRSWQNYFDTGEYLVGQFANSLELGCDCLGEIHYISPTVSDARGNPRTIRNGICMHEEDASILSKHSDLWSGINYTRRNRRLVISFFTTVGNYDYGFYWYLYLDGTIEFEAKATGVVFTSAYPGKDYPYASEMAPGLGAPFHQHLFGARLDFALDGGPGRVEEEDAVRVPVGPENPRGNAFTRKRTVLARESGAARDAAAAVGRTWVVSNPEKTNRLGEPVAYKLHPQGQPTLLADEDSSIYRRATFASKALWVTRRDEAQRYPTGDFVNQHAGGGGIPEWIKADRDIDGQDLSVWHTFGLTHFPRVEDWPIMPVDTTGFKLRPEGFFDRSPVLDVPAPESGGQCHR</sequence>